<accession>A0A0D2L1A6</accession>
<organism evidence="1 2">
    <name type="scientific">Hypholoma sublateritium (strain FD-334 SS-4)</name>
    <dbReference type="NCBI Taxonomy" id="945553"/>
    <lineage>
        <taxon>Eukaryota</taxon>
        <taxon>Fungi</taxon>
        <taxon>Dikarya</taxon>
        <taxon>Basidiomycota</taxon>
        <taxon>Agaricomycotina</taxon>
        <taxon>Agaricomycetes</taxon>
        <taxon>Agaricomycetidae</taxon>
        <taxon>Agaricales</taxon>
        <taxon>Agaricineae</taxon>
        <taxon>Strophariaceae</taxon>
        <taxon>Hypholoma</taxon>
    </lineage>
</organism>
<sequence length="288" mass="34676">MHQSHNIPWHIIEANFKFVTQNKGILNFQPGYFPKNNPHHDIAKDLKHFIEKFVSTIRSFSETERNKYPARIVPLARGNLFPDALRDKYPMYLNERNQRIEFWVHCFQAPHGDWWSIQPVINVLLYENEMEGLIMLAQHPQIDLRERMLWREQEMWYQYGFNRTKELSLSAYMFFCTAQAVGTLETGEYVRDCSYRRLVEQMAYFNERSSEQVAHLELLRDIGVEVKTDTREMFVHKDHERFQKYLKDLFALIYRYDMFAKECGIDPGWEMELAECYPLLRHVPSRFT</sequence>
<keyword evidence="2" id="KW-1185">Reference proteome</keyword>
<evidence type="ECO:0000313" key="2">
    <source>
        <dbReference type="Proteomes" id="UP000054270"/>
    </source>
</evidence>
<dbReference type="Proteomes" id="UP000054270">
    <property type="component" value="Unassembled WGS sequence"/>
</dbReference>
<reference evidence="2" key="1">
    <citation type="submission" date="2014-04" db="EMBL/GenBank/DDBJ databases">
        <title>Evolutionary Origins and Diversification of the Mycorrhizal Mutualists.</title>
        <authorList>
            <consortium name="DOE Joint Genome Institute"/>
            <consortium name="Mycorrhizal Genomics Consortium"/>
            <person name="Kohler A."/>
            <person name="Kuo A."/>
            <person name="Nagy L.G."/>
            <person name="Floudas D."/>
            <person name="Copeland A."/>
            <person name="Barry K.W."/>
            <person name="Cichocki N."/>
            <person name="Veneault-Fourrey C."/>
            <person name="LaButti K."/>
            <person name="Lindquist E.A."/>
            <person name="Lipzen A."/>
            <person name="Lundell T."/>
            <person name="Morin E."/>
            <person name="Murat C."/>
            <person name="Riley R."/>
            <person name="Ohm R."/>
            <person name="Sun H."/>
            <person name="Tunlid A."/>
            <person name="Henrissat B."/>
            <person name="Grigoriev I.V."/>
            <person name="Hibbett D.S."/>
            <person name="Martin F."/>
        </authorList>
    </citation>
    <scope>NUCLEOTIDE SEQUENCE [LARGE SCALE GENOMIC DNA]</scope>
    <source>
        <strain evidence="2">FD-334 SS-4</strain>
    </source>
</reference>
<dbReference type="AlphaFoldDB" id="A0A0D2L1A6"/>
<gene>
    <name evidence="1" type="ORF">HYPSUDRAFT_43197</name>
</gene>
<evidence type="ECO:0000313" key="1">
    <source>
        <dbReference type="EMBL" id="KJA20492.1"/>
    </source>
</evidence>
<proteinExistence type="predicted"/>
<protein>
    <submittedName>
        <fullName evidence="1">Uncharacterized protein</fullName>
    </submittedName>
</protein>
<dbReference type="EMBL" id="KN817567">
    <property type="protein sequence ID" value="KJA20492.1"/>
    <property type="molecule type" value="Genomic_DNA"/>
</dbReference>
<dbReference type="OrthoDB" id="3204049at2759"/>
<name>A0A0D2L1A6_HYPSF</name>